<dbReference type="AlphaFoldDB" id="A0A4Q2DKR1"/>
<keyword evidence="1" id="KW-0732">Signal</keyword>
<proteinExistence type="predicted"/>
<feature type="chain" id="PRO_5020380858" evidence="1">
    <location>
        <begin position="22"/>
        <end position="203"/>
    </location>
</feature>
<accession>A0A4Q2DKR1</accession>
<organism evidence="2 3">
    <name type="scientific">Candolleomyces aberdarensis</name>
    <dbReference type="NCBI Taxonomy" id="2316362"/>
    <lineage>
        <taxon>Eukaryota</taxon>
        <taxon>Fungi</taxon>
        <taxon>Dikarya</taxon>
        <taxon>Basidiomycota</taxon>
        <taxon>Agaricomycotina</taxon>
        <taxon>Agaricomycetes</taxon>
        <taxon>Agaricomycetidae</taxon>
        <taxon>Agaricales</taxon>
        <taxon>Agaricineae</taxon>
        <taxon>Psathyrellaceae</taxon>
        <taxon>Candolleomyces</taxon>
    </lineage>
</organism>
<sequence>MQFKLVTFLLSFLAFSTCVVGFPMPRPSEEATPSIITLTIGGGGEPITFPAPVSVTAISRRDGANTADIDLVARQRLGPGLVVEGIVQLVQYVLGRIEEDKGSREDYTRDFVENAMKEFPGYNWVICHVAHQIQFDGVEGQDWGRDHAEFPVLLGTIGYDIYWLKSGTFVKTGDGGYINWAYGGNVLSRTDTSDSSTVVFGTY</sequence>
<gene>
    <name evidence="2" type="ORF">EST38_g6102</name>
</gene>
<name>A0A4Q2DKR1_9AGAR</name>
<dbReference type="Proteomes" id="UP000290288">
    <property type="component" value="Unassembled WGS sequence"/>
</dbReference>
<feature type="signal peptide" evidence="1">
    <location>
        <begin position="1"/>
        <end position="21"/>
    </location>
</feature>
<evidence type="ECO:0000313" key="3">
    <source>
        <dbReference type="Proteomes" id="UP000290288"/>
    </source>
</evidence>
<dbReference type="OrthoDB" id="3685327at2759"/>
<protein>
    <submittedName>
        <fullName evidence="2">Uncharacterized protein</fullName>
    </submittedName>
</protein>
<keyword evidence="3" id="KW-1185">Reference proteome</keyword>
<comment type="caution">
    <text evidence="2">The sequence shown here is derived from an EMBL/GenBank/DDBJ whole genome shotgun (WGS) entry which is preliminary data.</text>
</comment>
<dbReference type="EMBL" id="SDEE01000185">
    <property type="protein sequence ID" value="RXW19742.1"/>
    <property type="molecule type" value="Genomic_DNA"/>
</dbReference>
<evidence type="ECO:0000313" key="2">
    <source>
        <dbReference type="EMBL" id="RXW19742.1"/>
    </source>
</evidence>
<evidence type="ECO:0000256" key="1">
    <source>
        <dbReference type="SAM" id="SignalP"/>
    </source>
</evidence>
<reference evidence="2 3" key="1">
    <citation type="submission" date="2019-01" db="EMBL/GenBank/DDBJ databases">
        <title>Draft genome sequence of Psathyrella aberdarensis IHI B618.</title>
        <authorList>
            <person name="Buettner E."/>
            <person name="Kellner H."/>
        </authorList>
    </citation>
    <scope>NUCLEOTIDE SEQUENCE [LARGE SCALE GENOMIC DNA]</scope>
    <source>
        <strain evidence="2 3">IHI B618</strain>
    </source>
</reference>